<evidence type="ECO:0000256" key="2">
    <source>
        <dbReference type="SAM" id="Phobius"/>
    </source>
</evidence>
<reference evidence="5" key="1">
    <citation type="submission" date="2023-07" db="EMBL/GenBank/DDBJ databases">
        <title>30 novel species of actinomycetes from the DSMZ collection.</title>
        <authorList>
            <person name="Nouioui I."/>
        </authorList>
    </citation>
    <scope>NUCLEOTIDE SEQUENCE [LARGE SCALE GENOMIC DNA]</scope>
    <source>
        <strain evidence="5">DSM 41982</strain>
    </source>
</reference>
<sequence>MRGRRVRTAWRGGAGAVLGLSLVLAGTGPVAAAQDPFGDYAFAPGTRTVRGVASSAEAPVLDGGTPYRSSVRPADGALYYRVELPGGGESYASVVAVPPAGTRLTYGDGVRVTLRNPAGGFCDSADANAAGTLWARPLGAVVEQAPRPTGQCAAPGTYYVVVERTTGRGTDEVAPSLDAWALDLRLFTEPAPRTAPPASAPPRATSTPPAPPGGTPREREGGKGPADLGDAARVGPGTWRDRLRPGTTRYYALPLDWGQRASVEVELGSAVAGGSGGKTVASALRAALDSPVRAEVVSDAAFYAGTPASAHLDAGAPVAFANRYAGGGLRALRFPGTYVVRVSLSPELAAAYGDEPLGVVLRVAVRDEGRAGKAVTYPGGAGIFQVGGDRAGSGPEGERRAAAPGGAGMRWLAVGSFAAGLALVGWLGAWRLRGRRAA</sequence>
<keyword evidence="2" id="KW-1133">Transmembrane helix</keyword>
<evidence type="ECO:0008006" key="6">
    <source>
        <dbReference type="Google" id="ProtNLM"/>
    </source>
</evidence>
<evidence type="ECO:0000256" key="3">
    <source>
        <dbReference type="SAM" id="SignalP"/>
    </source>
</evidence>
<dbReference type="Proteomes" id="UP001183607">
    <property type="component" value="Unassembled WGS sequence"/>
</dbReference>
<keyword evidence="2" id="KW-0472">Membrane</keyword>
<feature type="signal peptide" evidence="3">
    <location>
        <begin position="1"/>
        <end position="32"/>
    </location>
</feature>
<dbReference type="EMBL" id="JAVRER010000065">
    <property type="protein sequence ID" value="MDT0419155.1"/>
    <property type="molecule type" value="Genomic_DNA"/>
</dbReference>
<dbReference type="AlphaFoldDB" id="A0ABD5ECI0"/>
<keyword evidence="3" id="KW-0732">Signal</keyword>
<gene>
    <name evidence="4" type="ORF">RM574_27105</name>
</gene>
<proteinExistence type="predicted"/>
<dbReference type="RefSeq" id="WP_311677638.1">
    <property type="nucleotide sequence ID" value="NZ_JAVRER010000065.1"/>
</dbReference>
<accession>A0ABD5ECI0</accession>
<organism evidence="4 5">
    <name type="scientific">Streptomyces evansiae</name>
    <dbReference type="NCBI Taxonomy" id="3075535"/>
    <lineage>
        <taxon>Bacteria</taxon>
        <taxon>Bacillati</taxon>
        <taxon>Actinomycetota</taxon>
        <taxon>Actinomycetes</taxon>
        <taxon>Kitasatosporales</taxon>
        <taxon>Streptomycetaceae</taxon>
        <taxon>Streptomyces</taxon>
    </lineage>
</organism>
<evidence type="ECO:0000313" key="4">
    <source>
        <dbReference type="EMBL" id="MDT0419155.1"/>
    </source>
</evidence>
<feature type="region of interest" description="Disordered" evidence="1">
    <location>
        <begin position="190"/>
        <end position="240"/>
    </location>
</feature>
<evidence type="ECO:0000256" key="1">
    <source>
        <dbReference type="SAM" id="MobiDB-lite"/>
    </source>
</evidence>
<feature type="chain" id="PRO_5044765851" description="Peptidase" evidence="3">
    <location>
        <begin position="33"/>
        <end position="438"/>
    </location>
</feature>
<comment type="caution">
    <text evidence="4">The sequence shown here is derived from an EMBL/GenBank/DDBJ whole genome shotgun (WGS) entry which is preliminary data.</text>
</comment>
<evidence type="ECO:0000313" key="5">
    <source>
        <dbReference type="Proteomes" id="UP001183607"/>
    </source>
</evidence>
<feature type="transmembrane region" description="Helical" evidence="2">
    <location>
        <begin position="409"/>
        <end position="430"/>
    </location>
</feature>
<protein>
    <recommendedName>
        <fullName evidence="6">Peptidase</fullName>
    </recommendedName>
</protein>
<name>A0ABD5ECI0_9ACTN</name>
<keyword evidence="2" id="KW-0812">Transmembrane</keyword>